<sequence>MRAINYTRWVITELFFTMSVFSAVLFGTYALSIRLDNHLTNTNLSILSGVFFVVFAISQVCAGVLINKISPKLLLSSSAFVSALGALLFAHTTVFELLVVARIMLGLGLGCTFVGVLYVVQTNFSDHQFAFFSSLSQSIANIFAGMLALFAGKALSQYSYTYVFDILAVMFIICTIGLSILLPHKTRTASDSDLQQPVISRIWSILSKRNFWLASFYFTGLFGSILTFADLYNVTYEMKVFGVPHDTAIMMNGLVPIGVATGGIIAGFLVSRYQNNRLTAICFSLITLIFLCLIMYIRWPNRSFGFEMAFLFNFLYGVGCGGAMLAFQEIQLLFKEFSIRPLANSLVLTFAYLFNGMIIQPLTGYIIGETRVVHYFNQSSPYSRWLYDTSIHNEWHKFNSGLLIIVLIIVISFVSSIFFTKKKSS</sequence>
<evidence type="ECO:0000256" key="3">
    <source>
        <dbReference type="ARBA" id="ARBA00022692"/>
    </source>
</evidence>
<dbReference type="EMBL" id="CP076680">
    <property type="protein sequence ID" value="QWU98879.1"/>
    <property type="molecule type" value="Genomic_DNA"/>
</dbReference>
<evidence type="ECO:0000256" key="4">
    <source>
        <dbReference type="ARBA" id="ARBA00022989"/>
    </source>
</evidence>
<dbReference type="PANTHER" id="PTHR43124:SF3">
    <property type="entry name" value="CHLORAMPHENICOL EFFLUX PUMP RV0191"/>
    <property type="match status" value="1"/>
</dbReference>
<dbReference type="GO" id="GO:0022857">
    <property type="term" value="F:transmembrane transporter activity"/>
    <property type="evidence" value="ECO:0007669"/>
    <property type="project" value="InterPro"/>
</dbReference>
<feature type="transmembrane region" description="Helical" evidence="6">
    <location>
        <begin position="12"/>
        <end position="32"/>
    </location>
</feature>
<keyword evidence="2" id="KW-1003">Cell membrane</keyword>
<evidence type="ECO:0000313" key="9">
    <source>
        <dbReference type="Proteomes" id="UP000683421"/>
    </source>
</evidence>
<feature type="transmembrane region" description="Helical" evidence="6">
    <location>
        <begin position="249"/>
        <end position="271"/>
    </location>
</feature>
<evidence type="ECO:0000313" key="8">
    <source>
        <dbReference type="EMBL" id="QWU98879.1"/>
    </source>
</evidence>
<dbReference type="InterPro" id="IPR011701">
    <property type="entry name" value="MFS"/>
</dbReference>
<feature type="domain" description="Major facilitator superfamily (MFS) profile" evidence="7">
    <location>
        <begin position="8"/>
        <end position="424"/>
    </location>
</feature>
<keyword evidence="4 6" id="KW-1133">Transmembrane helix</keyword>
<evidence type="ECO:0000256" key="2">
    <source>
        <dbReference type="ARBA" id="ARBA00022475"/>
    </source>
</evidence>
<feature type="transmembrane region" description="Helical" evidence="6">
    <location>
        <begin position="129"/>
        <end position="150"/>
    </location>
</feature>
<feature type="transmembrane region" description="Helical" evidence="6">
    <location>
        <begin position="278"/>
        <end position="297"/>
    </location>
</feature>
<keyword evidence="5 6" id="KW-0472">Membrane</keyword>
<comment type="subcellular location">
    <subcellularLocation>
        <location evidence="1">Cell membrane</location>
        <topology evidence="1">Multi-pass membrane protein</topology>
    </subcellularLocation>
</comment>
<evidence type="ECO:0000259" key="7">
    <source>
        <dbReference type="PROSITE" id="PS50850"/>
    </source>
</evidence>
<dbReference type="Proteomes" id="UP000683421">
    <property type="component" value="Chromosome"/>
</dbReference>
<feature type="transmembrane region" description="Helical" evidence="6">
    <location>
        <begin position="346"/>
        <end position="367"/>
    </location>
</feature>
<dbReference type="InterPro" id="IPR020846">
    <property type="entry name" value="MFS_dom"/>
</dbReference>
<keyword evidence="9" id="KW-1185">Reference proteome</keyword>
<name>A0AAJ4TKP2_9GAMM</name>
<dbReference type="Pfam" id="PF07690">
    <property type="entry name" value="MFS_1"/>
    <property type="match status" value="1"/>
</dbReference>
<feature type="transmembrane region" description="Helical" evidence="6">
    <location>
        <begin position="73"/>
        <end position="91"/>
    </location>
</feature>
<evidence type="ECO:0000256" key="6">
    <source>
        <dbReference type="SAM" id="Phobius"/>
    </source>
</evidence>
<dbReference type="InterPro" id="IPR050189">
    <property type="entry name" value="MFS_Efflux_Transporters"/>
</dbReference>
<gene>
    <name evidence="8" type="ORF">KQR59_07160</name>
</gene>
<dbReference type="AlphaFoldDB" id="A0AAJ4TKP2"/>
<reference evidence="8 9" key="1">
    <citation type="submission" date="2021-06" db="EMBL/GenBank/DDBJ databases">
        <title>Ulceroglandular infection and bacteremia caused by Francisella salimarina in an immunocompromised patient, France.</title>
        <authorList>
            <person name="Hennebique A."/>
            <person name="Caspar Y."/>
            <person name="Maurin M."/>
            <person name="Boisset S."/>
            <person name="Pelloux I."/>
            <person name="Gallego-Hernanz M.P."/>
            <person name="Burucoa C."/>
            <person name="Cazenave-Roblot F."/>
            <person name="Plouzeau C."/>
            <person name="Rammaert B."/>
        </authorList>
    </citation>
    <scope>NUCLEOTIDE SEQUENCE [LARGE SCALE GENOMIC DNA]</scope>
    <source>
        <strain evidence="8 9">CHUGA-F75</strain>
    </source>
</reference>
<feature type="transmembrane region" description="Helical" evidence="6">
    <location>
        <begin position="309"/>
        <end position="334"/>
    </location>
</feature>
<organism evidence="8 9">
    <name type="scientific">Francisella salimarina</name>
    <dbReference type="NCBI Taxonomy" id="2599927"/>
    <lineage>
        <taxon>Bacteria</taxon>
        <taxon>Pseudomonadati</taxon>
        <taxon>Pseudomonadota</taxon>
        <taxon>Gammaproteobacteria</taxon>
        <taxon>Thiotrichales</taxon>
        <taxon>Francisellaceae</taxon>
        <taxon>Francisella</taxon>
    </lineage>
</organism>
<dbReference type="CDD" id="cd06174">
    <property type="entry name" value="MFS"/>
    <property type="match status" value="1"/>
</dbReference>
<dbReference type="PROSITE" id="PS50850">
    <property type="entry name" value="MFS"/>
    <property type="match status" value="1"/>
</dbReference>
<dbReference type="KEGG" id="fsr:KQR59_07160"/>
<proteinExistence type="predicted"/>
<protein>
    <submittedName>
        <fullName evidence="8">MFS transporter</fullName>
    </submittedName>
</protein>
<dbReference type="GO" id="GO:0005886">
    <property type="term" value="C:plasma membrane"/>
    <property type="evidence" value="ECO:0007669"/>
    <property type="project" value="UniProtKB-SubCell"/>
</dbReference>
<feature type="transmembrane region" description="Helical" evidence="6">
    <location>
        <begin position="162"/>
        <end position="182"/>
    </location>
</feature>
<accession>A0AAJ4TKP2</accession>
<keyword evidence="3 6" id="KW-0812">Transmembrane</keyword>
<evidence type="ECO:0000256" key="5">
    <source>
        <dbReference type="ARBA" id="ARBA00023136"/>
    </source>
</evidence>
<feature type="transmembrane region" description="Helical" evidence="6">
    <location>
        <begin position="97"/>
        <end position="120"/>
    </location>
</feature>
<dbReference type="PANTHER" id="PTHR43124">
    <property type="entry name" value="PURINE EFFLUX PUMP PBUE"/>
    <property type="match status" value="1"/>
</dbReference>
<feature type="transmembrane region" description="Helical" evidence="6">
    <location>
        <begin position="44"/>
        <end position="66"/>
    </location>
</feature>
<feature type="transmembrane region" description="Helical" evidence="6">
    <location>
        <begin position="211"/>
        <end position="229"/>
    </location>
</feature>
<feature type="transmembrane region" description="Helical" evidence="6">
    <location>
        <begin position="398"/>
        <end position="419"/>
    </location>
</feature>
<evidence type="ECO:0000256" key="1">
    <source>
        <dbReference type="ARBA" id="ARBA00004651"/>
    </source>
</evidence>
<dbReference type="RefSeq" id="WP_216691938.1">
    <property type="nucleotide sequence ID" value="NZ_CP076680.1"/>
</dbReference>